<keyword evidence="1" id="KW-0805">Transcription regulation</keyword>
<dbReference type="InterPro" id="IPR000835">
    <property type="entry name" value="HTH_MarR-typ"/>
</dbReference>
<dbReference type="InterPro" id="IPR023187">
    <property type="entry name" value="Tscrpt_reg_MarR-type_CS"/>
</dbReference>
<evidence type="ECO:0000313" key="5">
    <source>
        <dbReference type="EMBL" id="MFC3627657.1"/>
    </source>
</evidence>
<keyword evidence="6" id="KW-1185">Reference proteome</keyword>
<evidence type="ECO:0000256" key="2">
    <source>
        <dbReference type="ARBA" id="ARBA00023125"/>
    </source>
</evidence>
<dbReference type="SMART" id="SM00347">
    <property type="entry name" value="HTH_MARR"/>
    <property type="match status" value="1"/>
</dbReference>
<reference evidence="6" key="1">
    <citation type="journal article" date="2019" name="Int. J. Syst. Evol. Microbiol.">
        <title>The Global Catalogue of Microorganisms (GCM) 10K type strain sequencing project: providing services to taxonomists for standard genome sequencing and annotation.</title>
        <authorList>
            <consortium name="The Broad Institute Genomics Platform"/>
            <consortium name="The Broad Institute Genome Sequencing Center for Infectious Disease"/>
            <person name="Wu L."/>
            <person name="Ma J."/>
        </authorList>
    </citation>
    <scope>NUCLEOTIDE SEQUENCE [LARGE SCALE GENOMIC DNA]</scope>
    <source>
        <strain evidence="6">KCTC 42195</strain>
    </source>
</reference>
<dbReference type="RefSeq" id="WP_390281523.1">
    <property type="nucleotide sequence ID" value="NZ_JBHRYH010000046.1"/>
</dbReference>
<dbReference type="Proteomes" id="UP001595636">
    <property type="component" value="Unassembled WGS sequence"/>
</dbReference>
<name>A0ABV7TY11_9NEIS</name>
<dbReference type="Pfam" id="PF01047">
    <property type="entry name" value="MarR"/>
    <property type="match status" value="1"/>
</dbReference>
<keyword evidence="3" id="KW-0804">Transcription</keyword>
<dbReference type="InterPro" id="IPR036388">
    <property type="entry name" value="WH-like_DNA-bd_sf"/>
</dbReference>
<evidence type="ECO:0000256" key="3">
    <source>
        <dbReference type="ARBA" id="ARBA00023163"/>
    </source>
</evidence>
<protein>
    <submittedName>
        <fullName evidence="5">MarR family winged helix-turn-helix transcriptional regulator</fullName>
    </submittedName>
</protein>
<dbReference type="InterPro" id="IPR036390">
    <property type="entry name" value="WH_DNA-bd_sf"/>
</dbReference>
<keyword evidence="2" id="KW-0238">DNA-binding</keyword>
<dbReference type="PROSITE" id="PS01117">
    <property type="entry name" value="HTH_MARR_1"/>
    <property type="match status" value="1"/>
</dbReference>
<proteinExistence type="predicted"/>
<dbReference type="EMBL" id="JBHRYH010000046">
    <property type="protein sequence ID" value="MFC3627657.1"/>
    <property type="molecule type" value="Genomic_DNA"/>
</dbReference>
<dbReference type="SUPFAM" id="SSF46785">
    <property type="entry name" value="Winged helix' DNA-binding domain"/>
    <property type="match status" value="1"/>
</dbReference>
<accession>A0ABV7TY11</accession>
<sequence>MTDTKVPLAPLQVLQQFRVVFRAAQQHSAGIEKQLGIPGAQAWVLAELREAGALKAGELAARMSIKPATLSNMLLRLEELGYVQRERNARDQRVVEVMLTEAGRQLMAQADFAPRGWLPEALSRLGPSQLQALSEGLCALLDGMGVEDRAAASAPLPFTE</sequence>
<dbReference type="PROSITE" id="PS50995">
    <property type="entry name" value="HTH_MARR_2"/>
    <property type="match status" value="1"/>
</dbReference>
<dbReference type="PANTHER" id="PTHR33164:SF43">
    <property type="entry name" value="HTH-TYPE TRANSCRIPTIONAL REPRESSOR YETL"/>
    <property type="match status" value="1"/>
</dbReference>
<dbReference type="PANTHER" id="PTHR33164">
    <property type="entry name" value="TRANSCRIPTIONAL REGULATOR, MARR FAMILY"/>
    <property type="match status" value="1"/>
</dbReference>
<dbReference type="Gene3D" id="1.10.10.10">
    <property type="entry name" value="Winged helix-like DNA-binding domain superfamily/Winged helix DNA-binding domain"/>
    <property type="match status" value="1"/>
</dbReference>
<dbReference type="PRINTS" id="PR00598">
    <property type="entry name" value="HTHMARR"/>
</dbReference>
<feature type="domain" description="HTH marR-type" evidence="4">
    <location>
        <begin position="10"/>
        <end position="142"/>
    </location>
</feature>
<comment type="caution">
    <text evidence="5">The sequence shown here is derived from an EMBL/GenBank/DDBJ whole genome shotgun (WGS) entry which is preliminary data.</text>
</comment>
<evidence type="ECO:0000313" key="6">
    <source>
        <dbReference type="Proteomes" id="UP001595636"/>
    </source>
</evidence>
<evidence type="ECO:0000256" key="1">
    <source>
        <dbReference type="ARBA" id="ARBA00023015"/>
    </source>
</evidence>
<dbReference type="InterPro" id="IPR039422">
    <property type="entry name" value="MarR/SlyA-like"/>
</dbReference>
<evidence type="ECO:0000259" key="4">
    <source>
        <dbReference type="PROSITE" id="PS50995"/>
    </source>
</evidence>
<gene>
    <name evidence="5" type="ORF">ACFOKJ_16170</name>
</gene>
<organism evidence="5 6">
    <name type="scientific">Vogesella amnigena</name>
    <dbReference type="NCBI Taxonomy" id="1507449"/>
    <lineage>
        <taxon>Bacteria</taxon>
        <taxon>Pseudomonadati</taxon>
        <taxon>Pseudomonadota</taxon>
        <taxon>Betaproteobacteria</taxon>
        <taxon>Neisseriales</taxon>
        <taxon>Chromobacteriaceae</taxon>
        <taxon>Vogesella</taxon>
    </lineage>
</organism>